<accession>A0A0D2NQZ8</accession>
<evidence type="ECO:0000313" key="2">
    <source>
        <dbReference type="EMBL" id="KIZ06746.1"/>
    </source>
</evidence>
<organism evidence="2 3">
    <name type="scientific">Monoraphidium neglectum</name>
    <dbReference type="NCBI Taxonomy" id="145388"/>
    <lineage>
        <taxon>Eukaryota</taxon>
        <taxon>Viridiplantae</taxon>
        <taxon>Chlorophyta</taxon>
        <taxon>core chlorophytes</taxon>
        <taxon>Chlorophyceae</taxon>
        <taxon>CS clade</taxon>
        <taxon>Sphaeropleales</taxon>
        <taxon>Selenastraceae</taxon>
        <taxon>Monoraphidium</taxon>
    </lineage>
</organism>
<dbReference type="GeneID" id="25729439"/>
<keyword evidence="3" id="KW-1185">Reference proteome</keyword>
<evidence type="ECO:0000256" key="1">
    <source>
        <dbReference type="SAM" id="MobiDB-lite"/>
    </source>
</evidence>
<feature type="region of interest" description="Disordered" evidence="1">
    <location>
        <begin position="306"/>
        <end position="376"/>
    </location>
</feature>
<feature type="compositionally biased region" description="Low complexity" evidence="1">
    <location>
        <begin position="347"/>
        <end position="376"/>
    </location>
</feature>
<name>A0A0D2NQZ8_9CHLO</name>
<sequence length="450" mass="44487">MEPAAALLTSSLQRLKRGLRGPAPETADQRRAVRQGALDCSALRALAPSTAASSAAAASAARQGAAAGAVSGGWSVRQRGGRRDGLQQIDVHVFGSRGELAEGAVDCHLAGRSRGGAARGDRLLELSSAGVLRSRDLSRRLRLDLETDLSGAGAGALGALRCARASLEGSRQLGGSCLASATAGGDAADPERGLAWGLALEGQLCKPRGAGGSGNRGEGGKGGARCKLGARLFCDRAFGRQLLLQAQRLLGGTRWVDARYSLHFQEPGFRNAALRCSLLSGRCAASAVELTHLWRVGSNLNGGGASGGGSTGGGAAGASRVGGGGGGNGGGGSDDDGVMGPAPRTLAVAAAESGVGVGTTSGPPSHGASGPGSLAGAAAGAASSAAASGTSSGVKARHPTVAPPQPQWEVAAACSYGPAGWGSSLQLLVHTGERIDWGPLPGENNPFCYQ</sequence>
<dbReference type="KEGG" id="mng:MNEG_1211"/>
<dbReference type="RefSeq" id="XP_013905765.1">
    <property type="nucleotide sequence ID" value="XM_014050311.1"/>
</dbReference>
<feature type="compositionally biased region" description="Gly residues" evidence="1">
    <location>
        <begin position="306"/>
        <end position="332"/>
    </location>
</feature>
<reference evidence="2 3" key="1">
    <citation type="journal article" date="2013" name="BMC Genomics">
        <title>Reconstruction of the lipid metabolism for the microalga Monoraphidium neglectum from its genome sequence reveals characteristics suitable for biofuel production.</title>
        <authorList>
            <person name="Bogen C."/>
            <person name="Al-Dilaimi A."/>
            <person name="Albersmeier A."/>
            <person name="Wichmann J."/>
            <person name="Grundmann M."/>
            <person name="Rupp O."/>
            <person name="Lauersen K.J."/>
            <person name="Blifernez-Klassen O."/>
            <person name="Kalinowski J."/>
            <person name="Goesmann A."/>
            <person name="Mussgnug J.H."/>
            <person name="Kruse O."/>
        </authorList>
    </citation>
    <scope>NUCLEOTIDE SEQUENCE [LARGE SCALE GENOMIC DNA]</scope>
    <source>
        <strain evidence="2 3">SAG 48.87</strain>
    </source>
</reference>
<proteinExistence type="predicted"/>
<protein>
    <submittedName>
        <fullName evidence="2">Uncharacterized protein</fullName>
    </submittedName>
</protein>
<evidence type="ECO:0000313" key="3">
    <source>
        <dbReference type="Proteomes" id="UP000054498"/>
    </source>
</evidence>
<dbReference type="EMBL" id="KK100335">
    <property type="protein sequence ID" value="KIZ06746.1"/>
    <property type="molecule type" value="Genomic_DNA"/>
</dbReference>
<dbReference type="AlphaFoldDB" id="A0A0D2NQZ8"/>
<dbReference type="Proteomes" id="UP000054498">
    <property type="component" value="Unassembled WGS sequence"/>
</dbReference>
<gene>
    <name evidence="2" type="ORF">MNEG_1211</name>
</gene>